<dbReference type="InterPro" id="IPR007457">
    <property type="entry name" value="Fe_traffick_prot_YggX"/>
</dbReference>
<dbReference type="AlphaFoldDB" id="A0A0K2BLE5"/>
<dbReference type="PATRIC" id="fig|186490.8.peg.402"/>
<dbReference type="Proteomes" id="UP000056466">
    <property type="component" value="Chromosome"/>
</dbReference>
<dbReference type="GO" id="GO:0034599">
    <property type="term" value="P:cellular response to oxidative stress"/>
    <property type="evidence" value="ECO:0007669"/>
    <property type="project" value="TreeGrafter"/>
</dbReference>
<protein>
    <recommendedName>
        <fullName evidence="2">Probable Fe(2+)-trafficking protein</fullName>
    </recommendedName>
</protein>
<keyword evidence="1 2" id="KW-0408">Iron</keyword>
<dbReference type="GO" id="GO:0005829">
    <property type="term" value="C:cytosol"/>
    <property type="evidence" value="ECO:0007669"/>
    <property type="project" value="TreeGrafter"/>
</dbReference>
<dbReference type="Gene3D" id="1.10.3880.10">
    <property type="entry name" value="Fe(II) trafficking protein YggX"/>
    <property type="match status" value="1"/>
</dbReference>
<dbReference type="NCBIfam" id="NF003817">
    <property type="entry name" value="PRK05408.1"/>
    <property type="match status" value="1"/>
</dbReference>
<dbReference type="EMBL" id="CP011787">
    <property type="protein sequence ID" value="AKZ66014.1"/>
    <property type="molecule type" value="Genomic_DNA"/>
</dbReference>
<dbReference type="PIRSF" id="PIRSF029827">
    <property type="entry name" value="Fe_traffic_YggX"/>
    <property type="match status" value="1"/>
</dbReference>
<comment type="function">
    <text evidence="2">Could be a mediator in iron transactions between iron acquisition and iron-requiring processes, such as synthesis and/or repair of Fe-S clusters in biosynthetic enzymes.</text>
</comment>
<gene>
    <name evidence="3" type="primary">yggX</name>
    <name evidence="3" type="ORF">AB162_426</name>
</gene>
<dbReference type="PANTHER" id="PTHR36965:SF1">
    <property type="entry name" value="FE(2+)-TRAFFICKING PROTEIN-RELATED"/>
    <property type="match status" value="1"/>
</dbReference>
<dbReference type="KEGG" id="bcig:AB162_426"/>
<sequence>MFMKKIIYCTYLKKKSEGQDFQLYPGKIGKRIFDTISKEAWEKWQIQQTMLINEQQLDMMNLFDRKYLEKEMINFLFKE</sequence>
<dbReference type="HAMAP" id="MF_00686">
    <property type="entry name" value="Fe_traffic_YggX"/>
    <property type="match status" value="1"/>
</dbReference>
<keyword evidence="4" id="KW-1185">Reference proteome</keyword>
<evidence type="ECO:0000256" key="1">
    <source>
        <dbReference type="ARBA" id="ARBA00023004"/>
    </source>
</evidence>
<dbReference type="InterPro" id="IPR036766">
    <property type="entry name" value="Fe_traffick_prot_YggX_sf"/>
</dbReference>
<accession>A0A0K2BLE5</accession>
<reference evidence="3 4" key="1">
    <citation type="submission" date="2015-06" db="EMBL/GenBank/DDBJ databases">
        <title>Lineage-specific patterns of genome deterioration in obligate symbionts.</title>
        <authorList>
            <person name="Bennett G.M."/>
            <person name="McCutcheon J.P."/>
            <person name="McDonald B.R."/>
            <person name="Moran N.A."/>
        </authorList>
    </citation>
    <scope>NUCLEOTIDE SEQUENCE [LARGE SCALE GENOMIC DNA]</scope>
    <source>
        <strain evidence="3 4">B-GSS</strain>
    </source>
</reference>
<comment type="similarity">
    <text evidence="2">Belongs to the Fe(2+)-trafficking protein family.</text>
</comment>
<dbReference type="SUPFAM" id="SSF111148">
    <property type="entry name" value="YggX-like"/>
    <property type="match status" value="1"/>
</dbReference>
<dbReference type="PANTHER" id="PTHR36965">
    <property type="entry name" value="FE(2+)-TRAFFICKING PROTEIN-RELATED"/>
    <property type="match status" value="1"/>
</dbReference>
<name>A0A0K2BLE5_9GAMM</name>
<proteinExistence type="inferred from homology"/>
<dbReference type="Pfam" id="PF04362">
    <property type="entry name" value="Iron_traffic"/>
    <property type="match status" value="1"/>
</dbReference>
<evidence type="ECO:0000313" key="4">
    <source>
        <dbReference type="Proteomes" id="UP000056466"/>
    </source>
</evidence>
<organism evidence="3 4">
    <name type="scientific">Candidatus Palibaumannia cicadellinicola</name>
    <dbReference type="NCBI Taxonomy" id="186490"/>
    <lineage>
        <taxon>Bacteria</taxon>
        <taxon>Pseudomonadati</taxon>
        <taxon>Pseudomonadota</taxon>
        <taxon>Gammaproteobacteria</taxon>
        <taxon>Candidatus Palibaumannia</taxon>
    </lineage>
</organism>
<evidence type="ECO:0000256" key="2">
    <source>
        <dbReference type="HAMAP-Rule" id="MF_00686"/>
    </source>
</evidence>
<dbReference type="GO" id="GO:0005506">
    <property type="term" value="F:iron ion binding"/>
    <property type="evidence" value="ECO:0007669"/>
    <property type="project" value="UniProtKB-UniRule"/>
</dbReference>
<evidence type="ECO:0000313" key="3">
    <source>
        <dbReference type="EMBL" id="AKZ66014.1"/>
    </source>
</evidence>